<sequence length="193" mass="21983">MATKRKVFARLNDYFDRRAQARYAAESKGDVLSSTPQTPFSNHYLDPNHPASNGGVLGLLLGRKLTPDHEKEKQRESMRSVMAEQEQAIRDQQALQMSNLGSVLQGMGLTPEQQRSYIKQYESAYELQLQQFQQQSELLEHGQRRINRNQNTLYVMIVNMPSEEELEAARRQRSQQGSGQIGSAVAIEMVNVE</sequence>
<dbReference type="HOGENOM" id="CLU_094284_0_0_1"/>
<dbReference type="OrthoDB" id="5036114at2759"/>
<dbReference type="PANTHER" id="PTHR38887">
    <property type="entry name" value="CHROMOSOME 21, WHOLE GENOME SHOTGUN SEQUENCE"/>
    <property type="match status" value="1"/>
</dbReference>
<organism evidence="1 2">
    <name type="scientific">Fusarium oxysporum NRRL 32931</name>
    <dbReference type="NCBI Taxonomy" id="660029"/>
    <lineage>
        <taxon>Eukaryota</taxon>
        <taxon>Fungi</taxon>
        <taxon>Dikarya</taxon>
        <taxon>Ascomycota</taxon>
        <taxon>Pezizomycotina</taxon>
        <taxon>Sordariomycetes</taxon>
        <taxon>Hypocreomycetidae</taxon>
        <taxon>Hypocreales</taxon>
        <taxon>Nectriaceae</taxon>
        <taxon>Fusarium</taxon>
        <taxon>Fusarium oxysporum species complex</taxon>
    </lineage>
</organism>
<evidence type="ECO:0000313" key="1">
    <source>
        <dbReference type="EMBL" id="EWY87861.1"/>
    </source>
</evidence>
<proteinExistence type="predicted"/>
<name>W9I5T2_FUSOX</name>
<reference evidence="1 2" key="1">
    <citation type="submission" date="2011-06" db="EMBL/GenBank/DDBJ databases">
        <title>The Genome Sequence of Fusarium oxysporum FOSC 3-a.</title>
        <authorList>
            <consortium name="The Broad Institute Genome Sequencing Platform"/>
            <person name="Ma L.-J."/>
            <person name="Gale L.R."/>
            <person name="Schwartz D.C."/>
            <person name="Zhou S."/>
            <person name="Corby-Kistler H."/>
            <person name="Young S.K."/>
            <person name="Zeng Q."/>
            <person name="Gargeya S."/>
            <person name="Fitzgerald M."/>
            <person name="Haas B."/>
            <person name="Abouelleil A."/>
            <person name="Alvarado L."/>
            <person name="Arachchi H.M."/>
            <person name="Berlin A."/>
            <person name="Brown A."/>
            <person name="Chapman S.B."/>
            <person name="Chen Z."/>
            <person name="Dunbar C."/>
            <person name="Freedman E."/>
            <person name="Gearin G."/>
            <person name="Gellesch M."/>
            <person name="Goldberg J."/>
            <person name="Griggs A."/>
            <person name="Gujja S."/>
            <person name="Heiman D."/>
            <person name="Howarth C."/>
            <person name="Larson L."/>
            <person name="Lui A."/>
            <person name="MacDonald P.J.P."/>
            <person name="Mehta T."/>
            <person name="Montmayeur A."/>
            <person name="Murphy C."/>
            <person name="Neiman D."/>
            <person name="Pearson M."/>
            <person name="Priest M."/>
            <person name="Roberts A."/>
            <person name="Saif S."/>
            <person name="Shea T."/>
            <person name="Shenoy N."/>
            <person name="Sisk P."/>
            <person name="Stolte C."/>
            <person name="Sykes S."/>
            <person name="Wortman J."/>
            <person name="Nusbaum C."/>
            <person name="Birren B."/>
        </authorList>
    </citation>
    <scope>NUCLEOTIDE SEQUENCE [LARGE SCALE GENOMIC DNA]</scope>
    <source>
        <strain evidence="2">FOSC 3-a</strain>
    </source>
</reference>
<dbReference type="EMBL" id="JH717844">
    <property type="protein sequence ID" value="EWY87861.1"/>
    <property type="molecule type" value="Genomic_DNA"/>
</dbReference>
<gene>
    <name evidence="1" type="ORF">FOYG_09245</name>
</gene>
<dbReference type="Proteomes" id="UP000030753">
    <property type="component" value="Unassembled WGS sequence"/>
</dbReference>
<dbReference type="AlphaFoldDB" id="W9I5T2"/>
<dbReference type="PANTHER" id="PTHR38887:SF1">
    <property type="entry name" value="RAS MODIFICATION PROTEIN ERF4"/>
    <property type="match status" value="1"/>
</dbReference>
<accession>W9I5T2</accession>
<dbReference type="InterPro" id="IPR053221">
    <property type="entry name" value="Burnettramic_acid_biosynth"/>
</dbReference>
<evidence type="ECO:0000313" key="2">
    <source>
        <dbReference type="Proteomes" id="UP000030753"/>
    </source>
</evidence>
<protein>
    <submittedName>
        <fullName evidence="1">Uncharacterized protein</fullName>
    </submittedName>
</protein>